<evidence type="ECO:0000313" key="2">
    <source>
        <dbReference type="EMBL" id="KAK3105935.1"/>
    </source>
</evidence>
<dbReference type="PANTHER" id="PTHR34756">
    <property type="entry name" value="CELL DIVISION CYCLE-ASSOCIATED PROTEIN 3"/>
    <property type="match status" value="1"/>
</dbReference>
<reference evidence="2" key="1">
    <citation type="submission" date="2019-08" db="EMBL/GenBank/DDBJ databases">
        <title>The improved chromosome-level genome for the pearl oyster Pinctada fucata martensii using PacBio sequencing and Hi-C.</title>
        <authorList>
            <person name="Zheng Z."/>
        </authorList>
    </citation>
    <scope>NUCLEOTIDE SEQUENCE</scope>
    <source>
        <strain evidence="2">ZZ-2019</strain>
        <tissue evidence="2">Adductor muscle</tissue>
    </source>
</reference>
<protein>
    <submittedName>
        <fullName evidence="2">Uncharacterized protein</fullName>
    </submittedName>
</protein>
<evidence type="ECO:0000313" key="3">
    <source>
        <dbReference type="Proteomes" id="UP001186944"/>
    </source>
</evidence>
<dbReference type="Proteomes" id="UP001186944">
    <property type="component" value="Unassembled WGS sequence"/>
</dbReference>
<organism evidence="2 3">
    <name type="scientific">Pinctada imbricata</name>
    <name type="common">Atlantic pearl-oyster</name>
    <name type="synonym">Pinctada martensii</name>
    <dbReference type="NCBI Taxonomy" id="66713"/>
    <lineage>
        <taxon>Eukaryota</taxon>
        <taxon>Metazoa</taxon>
        <taxon>Spiralia</taxon>
        <taxon>Lophotrochozoa</taxon>
        <taxon>Mollusca</taxon>
        <taxon>Bivalvia</taxon>
        <taxon>Autobranchia</taxon>
        <taxon>Pteriomorphia</taxon>
        <taxon>Pterioida</taxon>
        <taxon>Pterioidea</taxon>
        <taxon>Pteriidae</taxon>
        <taxon>Pinctada</taxon>
    </lineage>
</organism>
<name>A0AA89C8U3_PINIB</name>
<comment type="caution">
    <text evidence="2">The sequence shown here is derived from an EMBL/GenBank/DDBJ whole genome shotgun (WGS) entry which is preliminary data.</text>
</comment>
<dbReference type="InterPro" id="IPR038832">
    <property type="entry name" value="CDCA3"/>
</dbReference>
<evidence type="ECO:0000256" key="1">
    <source>
        <dbReference type="SAM" id="MobiDB-lite"/>
    </source>
</evidence>
<dbReference type="AlphaFoldDB" id="A0AA89C8U3"/>
<dbReference type="PANTHER" id="PTHR34756:SF1">
    <property type="entry name" value="CELL DIVISION CYCLE-ASSOCIATED PROTEIN 3"/>
    <property type="match status" value="1"/>
</dbReference>
<dbReference type="EMBL" id="VSWD01000003">
    <property type="protein sequence ID" value="KAK3105935.1"/>
    <property type="molecule type" value="Genomic_DNA"/>
</dbReference>
<gene>
    <name evidence="2" type="ORF">FSP39_008963</name>
</gene>
<feature type="region of interest" description="Disordered" evidence="1">
    <location>
        <begin position="1"/>
        <end position="72"/>
    </location>
</feature>
<accession>A0AA89C8U3</accession>
<feature type="compositionally biased region" description="Basic and acidic residues" evidence="1">
    <location>
        <begin position="121"/>
        <end position="134"/>
    </location>
</feature>
<keyword evidence="3" id="KW-1185">Reference proteome</keyword>
<feature type="region of interest" description="Disordered" evidence="1">
    <location>
        <begin position="118"/>
        <end position="176"/>
    </location>
</feature>
<sequence>MGLSSSRDMEDELNTPPKIGTHKRIVDMEFDPRSPSAGISRTPIVVEKTPEGVLDPRSPTPGILRTPITTLGKESTSDLAPLVLDVEDDIEDEDEEDVTDTERLLREIEEMPEIQTLAIADTKHGKIETGEAEKKRKKKSVKAPQPKQLFPAHRLATENKDMTRSPLATRTLDMNSPRVIVQRKQAKKIENSKTCAMEHAVARDKENLHHQY</sequence>
<proteinExistence type="predicted"/>